<evidence type="ECO:0000256" key="3">
    <source>
        <dbReference type="SAM" id="Phobius"/>
    </source>
</evidence>
<evidence type="ECO:0000313" key="5">
    <source>
        <dbReference type="EMBL" id="RRJ54893.1"/>
    </source>
</evidence>
<evidence type="ECO:0000256" key="2">
    <source>
        <dbReference type="SAM" id="MobiDB-lite"/>
    </source>
</evidence>
<feature type="compositionally biased region" description="Polar residues" evidence="2">
    <location>
        <begin position="303"/>
        <end position="339"/>
    </location>
</feature>
<dbReference type="Pfam" id="PF08666">
    <property type="entry name" value="SAF"/>
    <property type="match status" value="1"/>
</dbReference>
<feature type="domain" description="SAF" evidence="4">
    <location>
        <begin position="67"/>
        <end position="129"/>
    </location>
</feature>
<evidence type="ECO:0000313" key="6">
    <source>
        <dbReference type="Proteomes" id="UP000267017"/>
    </source>
</evidence>
<keyword evidence="3" id="KW-0812">Transmembrane</keyword>
<dbReference type="InterPro" id="IPR013974">
    <property type="entry name" value="SAF"/>
</dbReference>
<feature type="compositionally biased region" description="Basic and acidic residues" evidence="2">
    <location>
        <begin position="340"/>
        <end position="362"/>
    </location>
</feature>
<keyword evidence="1" id="KW-0175">Coiled coil</keyword>
<dbReference type="CDD" id="cd11614">
    <property type="entry name" value="SAF_CpaB_FlgA_like"/>
    <property type="match status" value="1"/>
</dbReference>
<comment type="caution">
    <text evidence="5">The sequence shown here is derived from an EMBL/GenBank/DDBJ whole genome shotgun (WGS) entry which is preliminary data.</text>
</comment>
<dbReference type="AlphaFoldDB" id="A0A3P3TEP4"/>
<dbReference type="EMBL" id="RRCN01000002">
    <property type="protein sequence ID" value="RRJ54893.1"/>
    <property type="molecule type" value="Genomic_DNA"/>
</dbReference>
<accession>A0A3P3TEP4</accession>
<dbReference type="Proteomes" id="UP000267017">
    <property type="component" value="Unassembled WGS sequence"/>
</dbReference>
<reference evidence="5 6" key="1">
    <citation type="submission" date="2018-11" db="EMBL/GenBank/DDBJ databases">
        <title>Genome sequencing of Paenibacillus sp. KCOM 3021 (= ChDC PVNT-B20).</title>
        <authorList>
            <person name="Kook J.-K."/>
            <person name="Park S.-N."/>
            <person name="Lim Y.K."/>
        </authorList>
    </citation>
    <scope>NUCLEOTIDE SEQUENCE [LARGE SCALE GENOMIC DNA]</scope>
    <source>
        <strain evidence="5 6">KCOM 3021</strain>
    </source>
</reference>
<sequence length="370" mass="40599">MSKMRQRTKNLIVAGVVGAVAMGAISSVGGVYLIKQQSKEQKAIRAQYETRLAEAEKLLQRQKATMKSVVVTSKELAAGVKLTSTDLKTIEIPETEAPTNMILNKNELIGKVVKIDVGKNTPLITSMVFDEGPTPRDLRSQEYNVIILPTKIQQGQFLDVRITFPTGEEFIVLAKKKVQEYSGTTVWFHVSESEMLLMSSAIVDAYLQGAKLSAVTYVDPYMQGKAIPNYPANVKVIDLIQSNPNVLETAKDTLRKVARKTLESNLSQISEADKARIQNGNLILQQEVANNQLTNQQNNQAVTGAQTQSGNNSVDSTNLTPVPSTPTNGSEVTSDNNVVQKEEIVRPNSEADKAANEQKQQDVFEQPLVK</sequence>
<feature type="transmembrane region" description="Helical" evidence="3">
    <location>
        <begin position="12"/>
        <end position="34"/>
    </location>
</feature>
<organism evidence="5 6">
    <name type="scientific">Paenibacillus oralis</name>
    <dbReference type="NCBI Taxonomy" id="2490856"/>
    <lineage>
        <taxon>Bacteria</taxon>
        <taxon>Bacillati</taxon>
        <taxon>Bacillota</taxon>
        <taxon>Bacilli</taxon>
        <taxon>Bacillales</taxon>
        <taxon>Paenibacillaceae</taxon>
        <taxon>Paenibacillus</taxon>
    </lineage>
</organism>
<name>A0A3P3TEP4_9BACL</name>
<evidence type="ECO:0000256" key="1">
    <source>
        <dbReference type="SAM" id="Coils"/>
    </source>
</evidence>
<protein>
    <recommendedName>
        <fullName evidence="4">SAF domain-containing protein</fullName>
    </recommendedName>
</protein>
<keyword evidence="6" id="KW-1185">Reference proteome</keyword>
<proteinExistence type="predicted"/>
<dbReference type="Gene3D" id="3.90.1210.10">
    <property type="entry name" value="Antifreeze-like/N-acetylneuraminic acid synthase C-terminal domain"/>
    <property type="match status" value="1"/>
</dbReference>
<keyword evidence="3" id="KW-0472">Membrane</keyword>
<dbReference type="SMART" id="SM00858">
    <property type="entry name" value="SAF"/>
    <property type="match status" value="1"/>
</dbReference>
<keyword evidence="3" id="KW-1133">Transmembrane helix</keyword>
<feature type="region of interest" description="Disordered" evidence="2">
    <location>
        <begin position="303"/>
        <end position="370"/>
    </location>
</feature>
<feature type="coiled-coil region" evidence="1">
    <location>
        <begin position="38"/>
        <end position="65"/>
    </location>
</feature>
<evidence type="ECO:0000259" key="4">
    <source>
        <dbReference type="SMART" id="SM00858"/>
    </source>
</evidence>
<gene>
    <name evidence="5" type="ORF">EHV15_35570</name>
</gene>
<dbReference type="OrthoDB" id="2840666at2"/>